<name>A0A7H8QRF7_TALRU</name>
<feature type="transmembrane region" description="Helical" evidence="5">
    <location>
        <begin position="110"/>
        <end position="128"/>
    </location>
</feature>
<dbReference type="PANTHER" id="PTHR23502:SF59">
    <property type="entry name" value="MULTIDRUG TRANSPORTER, PUTATIVE (AFU_ORTHOLOGUE AFUA_1G10370)-RELATED"/>
    <property type="match status" value="1"/>
</dbReference>
<feature type="transmembrane region" description="Helical" evidence="5">
    <location>
        <begin position="446"/>
        <end position="474"/>
    </location>
</feature>
<dbReference type="Pfam" id="PF07690">
    <property type="entry name" value="MFS_1"/>
    <property type="match status" value="1"/>
</dbReference>
<feature type="transmembrane region" description="Helical" evidence="5">
    <location>
        <begin position="148"/>
        <end position="166"/>
    </location>
</feature>
<dbReference type="GO" id="GO:0005886">
    <property type="term" value="C:plasma membrane"/>
    <property type="evidence" value="ECO:0007669"/>
    <property type="project" value="TreeGrafter"/>
</dbReference>
<dbReference type="FunFam" id="1.20.1250.20:FF:000011">
    <property type="entry name" value="MFS multidrug transporter, putative"/>
    <property type="match status" value="1"/>
</dbReference>
<dbReference type="PROSITE" id="PS50850">
    <property type="entry name" value="MFS"/>
    <property type="match status" value="1"/>
</dbReference>
<feature type="transmembrane region" description="Helical" evidence="5">
    <location>
        <begin position="202"/>
        <end position="225"/>
    </location>
</feature>
<evidence type="ECO:0000259" key="6">
    <source>
        <dbReference type="PROSITE" id="PS50850"/>
    </source>
</evidence>
<keyword evidence="2 5" id="KW-0812">Transmembrane</keyword>
<dbReference type="Proteomes" id="UP000509510">
    <property type="component" value="Chromosome II"/>
</dbReference>
<feature type="domain" description="Major facilitator superfamily (MFS) profile" evidence="6">
    <location>
        <begin position="112"/>
        <end position="540"/>
    </location>
</feature>
<feature type="transmembrane region" description="Helical" evidence="5">
    <location>
        <begin position="270"/>
        <end position="287"/>
    </location>
</feature>
<dbReference type="GO" id="GO:0022857">
    <property type="term" value="F:transmembrane transporter activity"/>
    <property type="evidence" value="ECO:0007669"/>
    <property type="project" value="InterPro"/>
</dbReference>
<feature type="transmembrane region" description="Helical" evidence="5">
    <location>
        <begin position="421"/>
        <end position="440"/>
    </location>
</feature>
<sequence length="554" mass="61146">MLNHPVTERSSSSHDDNFCIQDAHADLEPGDNGTNHAIALEKQTTANSTASALNQRTQSIISRIRSREPGQIAKFTHPLSHTRTSPDVLVDFDGPDDPYHPRNWGFKKKCVTTVLYGLTTMGATWASAVYTPGVAQISADFHVGKEVSLLGVTFLLLGFGFGPLIWAPLSELYGRKSAVITPYFIAAIFSFGTATAKDIQTVLITRFFAGFFGSAPVTNTGGVLGDLWSPEQRGAAIVGYAMAVVGGPILGPIVGGAIAQSYLRWRWTEYVTGIYMMFILTLDIIFLDETYPPTLLVNKARRLRYETGNWALHSKHEEWDVSLKEMGNKYLIRPFALLFTPICFAIALYASFVYGILYLNLAAFPIEFEEERGWNQVVGALPFLALLIGIFIGAFVNIFNQRFYIKKFKANNNQPVPEARLPPMMLGSVSFAAGMFIFGWTSGRNIHWIAPVIGAVCMGLGFFTIFQAALNYLIDTFASTAASAVAANTFLRSVFAATFPLFTDAMYHNLGINWAASTLGFIAVALIPIPYLFYIYGRRIRARGKWSRASVYPE</sequence>
<proteinExistence type="predicted"/>
<dbReference type="EMBL" id="CP055899">
    <property type="protein sequence ID" value="QKX56035.1"/>
    <property type="molecule type" value="Genomic_DNA"/>
</dbReference>
<evidence type="ECO:0000313" key="8">
    <source>
        <dbReference type="Proteomes" id="UP000509510"/>
    </source>
</evidence>
<comment type="subcellular location">
    <subcellularLocation>
        <location evidence="1">Membrane</location>
        <topology evidence="1">Multi-pass membrane protein</topology>
    </subcellularLocation>
</comment>
<dbReference type="GeneID" id="55990640"/>
<dbReference type="RefSeq" id="XP_035342213.1">
    <property type="nucleotide sequence ID" value="XM_035486320.1"/>
</dbReference>
<dbReference type="CDD" id="cd17323">
    <property type="entry name" value="MFS_Tpo1_MDR_like"/>
    <property type="match status" value="1"/>
</dbReference>
<dbReference type="PANTHER" id="PTHR23502">
    <property type="entry name" value="MAJOR FACILITATOR SUPERFAMILY"/>
    <property type="match status" value="1"/>
</dbReference>
<evidence type="ECO:0000256" key="4">
    <source>
        <dbReference type="ARBA" id="ARBA00023136"/>
    </source>
</evidence>
<keyword evidence="3 5" id="KW-1133">Transmembrane helix</keyword>
<evidence type="ECO:0000256" key="5">
    <source>
        <dbReference type="SAM" id="Phobius"/>
    </source>
</evidence>
<dbReference type="InterPro" id="IPR011701">
    <property type="entry name" value="MFS"/>
</dbReference>
<dbReference type="OrthoDB" id="9986881at2759"/>
<feature type="transmembrane region" description="Helical" evidence="5">
    <location>
        <begin position="514"/>
        <end position="536"/>
    </location>
</feature>
<feature type="transmembrane region" description="Helical" evidence="5">
    <location>
        <begin position="335"/>
        <end position="357"/>
    </location>
</feature>
<evidence type="ECO:0000256" key="3">
    <source>
        <dbReference type="ARBA" id="ARBA00022989"/>
    </source>
</evidence>
<dbReference type="InterPro" id="IPR020846">
    <property type="entry name" value="MFS_dom"/>
</dbReference>
<dbReference type="InterPro" id="IPR036259">
    <property type="entry name" value="MFS_trans_sf"/>
</dbReference>
<protein>
    <recommendedName>
        <fullName evidence="6">Major facilitator superfamily (MFS) profile domain-containing protein</fullName>
    </recommendedName>
</protein>
<evidence type="ECO:0000256" key="1">
    <source>
        <dbReference type="ARBA" id="ARBA00004141"/>
    </source>
</evidence>
<feature type="transmembrane region" description="Helical" evidence="5">
    <location>
        <begin position="377"/>
        <end position="400"/>
    </location>
</feature>
<dbReference type="Gene3D" id="1.20.1250.20">
    <property type="entry name" value="MFS general substrate transporter like domains"/>
    <property type="match status" value="1"/>
</dbReference>
<organism evidence="7 8">
    <name type="scientific">Talaromyces rugulosus</name>
    <name type="common">Penicillium rugulosum</name>
    <dbReference type="NCBI Taxonomy" id="121627"/>
    <lineage>
        <taxon>Eukaryota</taxon>
        <taxon>Fungi</taxon>
        <taxon>Dikarya</taxon>
        <taxon>Ascomycota</taxon>
        <taxon>Pezizomycotina</taxon>
        <taxon>Eurotiomycetes</taxon>
        <taxon>Eurotiomycetidae</taxon>
        <taxon>Eurotiales</taxon>
        <taxon>Trichocomaceae</taxon>
        <taxon>Talaromyces</taxon>
        <taxon>Talaromyces sect. Islandici</taxon>
    </lineage>
</organism>
<keyword evidence="4 5" id="KW-0472">Membrane</keyword>
<feature type="transmembrane region" description="Helical" evidence="5">
    <location>
        <begin position="178"/>
        <end position="196"/>
    </location>
</feature>
<gene>
    <name evidence="7" type="ORF">TRUGW13939_03135</name>
</gene>
<evidence type="ECO:0000256" key="2">
    <source>
        <dbReference type="ARBA" id="ARBA00022692"/>
    </source>
</evidence>
<reference evidence="8" key="1">
    <citation type="submission" date="2020-06" db="EMBL/GenBank/DDBJ databases">
        <title>A chromosome-scale genome assembly of Talaromyces rugulosus W13939.</title>
        <authorList>
            <person name="Wang B."/>
            <person name="Guo L."/>
            <person name="Ye K."/>
            <person name="Wang L."/>
        </authorList>
    </citation>
    <scope>NUCLEOTIDE SEQUENCE [LARGE SCALE GENOMIC DNA]</scope>
    <source>
        <strain evidence="8">W13939</strain>
    </source>
</reference>
<keyword evidence="8" id="KW-1185">Reference proteome</keyword>
<dbReference type="SUPFAM" id="SSF103473">
    <property type="entry name" value="MFS general substrate transporter"/>
    <property type="match status" value="1"/>
</dbReference>
<feature type="transmembrane region" description="Helical" evidence="5">
    <location>
        <begin position="237"/>
        <end position="258"/>
    </location>
</feature>
<dbReference type="AlphaFoldDB" id="A0A7H8QRF7"/>
<accession>A0A7H8QRF7</accession>
<evidence type="ECO:0000313" key="7">
    <source>
        <dbReference type="EMBL" id="QKX56035.1"/>
    </source>
</evidence>
<dbReference type="KEGG" id="trg:TRUGW13939_03135"/>